<dbReference type="Proteomes" id="UP000075420">
    <property type="component" value="Unassembled WGS sequence"/>
</dbReference>
<feature type="binding site" evidence="9 13">
    <location>
        <position position="472"/>
    </location>
    <ligand>
        <name>Mn(2+)</name>
        <dbReference type="ChEBI" id="CHEBI:29035"/>
        <label>2</label>
    </ligand>
</feature>
<dbReference type="InterPro" id="IPR006124">
    <property type="entry name" value="Metalloenzyme"/>
</dbReference>
<evidence type="ECO:0000256" key="13">
    <source>
        <dbReference type="PIRSR" id="PIRSR001492-3"/>
    </source>
</evidence>
<dbReference type="HAMAP" id="MF_01038">
    <property type="entry name" value="GpmI"/>
    <property type="match status" value="1"/>
</dbReference>
<comment type="cofactor">
    <cofactor evidence="9">
        <name>Mn(2+)</name>
        <dbReference type="ChEBI" id="CHEBI:29035"/>
    </cofactor>
    <text evidence="9">Binds 2 manganese ions per subunit.</text>
</comment>
<dbReference type="SUPFAM" id="SSF64158">
    <property type="entry name" value="2,3-Bisphosphoglycerate-independent phosphoglycerate mutase, substrate-binding domain"/>
    <property type="match status" value="1"/>
</dbReference>
<name>A0A150PPN6_SORCE</name>
<dbReference type="PANTHER" id="PTHR31637:SF0">
    <property type="entry name" value="2,3-BISPHOSPHOGLYCERATE-INDEPENDENT PHOSPHOGLYCERATE MUTASE"/>
    <property type="match status" value="1"/>
</dbReference>
<keyword evidence="7 9" id="KW-0464">Manganese</keyword>
<feature type="binding site" evidence="9 13">
    <location>
        <position position="21"/>
    </location>
    <ligand>
        <name>Mn(2+)</name>
        <dbReference type="ChEBI" id="CHEBI:29035"/>
        <label>2</label>
    </ligand>
</feature>
<evidence type="ECO:0000256" key="12">
    <source>
        <dbReference type="PIRSR" id="PIRSR001492-2"/>
    </source>
</evidence>
<organism evidence="16 17">
    <name type="scientific">Sorangium cellulosum</name>
    <name type="common">Polyangium cellulosum</name>
    <dbReference type="NCBI Taxonomy" id="56"/>
    <lineage>
        <taxon>Bacteria</taxon>
        <taxon>Pseudomonadati</taxon>
        <taxon>Myxococcota</taxon>
        <taxon>Polyangia</taxon>
        <taxon>Polyangiales</taxon>
        <taxon>Polyangiaceae</taxon>
        <taxon>Sorangium</taxon>
    </lineage>
</organism>
<feature type="binding site" evidence="9 13">
    <location>
        <position position="489"/>
    </location>
    <ligand>
        <name>Mn(2+)</name>
        <dbReference type="ChEBI" id="CHEBI:29035"/>
        <label>1</label>
    </ligand>
</feature>
<evidence type="ECO:0000256" key="4">
    <source>
        <dbReference type="ARBA" id="ARBA00008819"/>
    </source>
</evidence>
<comment type="function">
    <text evidence="2 9">Catalyzes the interconversion of 2-phosphoglycerate and 3-phosphoglycerate.</text>
</comment>
<feature type="binding site" evidence="9 12">
    <location>
        <position position="132"/>
    </location>
    <ligand>
        <name>substrate</name>
    </ligand>
</feature>
<evidence type="ECO:0000256" key="2">
    <source>
        <dbReference type="ARBA" id="ARBA00002315"/>
    </source>
</evidence>
<comment type="pathway">
    <text evidence="3 9">Carbohydrate degradation; glycolysis; pyruvate from D-glyceraldehyde 3-phosphate: step 3/5.</text>
</comment>
<dbReference type="EMBL" id="JELY01000880">
    <property type="protein sequence ID" value="KYF57697.1"/>
    <property type="molecule type" value="Genomic_DNA"/>
</dbReference>
<feature type="binding site" evidence="9 12">
    <location>
        <begin position="279"/>
        <end position="282"/>
    </location>
    <ligand>
        <name>substrate</name>
    </ligand>
</feature>
<dbReference type="GO" id="GO:0030145">
    <property type="term" value="F:manganese ion binding"/>
    <property type="evidence" value="ECO:0007669"/>
    <property type="project" value="UniProtKB-UniRule"/>
</dbReference>
<keyword evidence="6 9" id="KW-0324">Glycolysis</keyword>
<evidence type="ECO:0000313" key="17">
    <source>
        <dbReference type="Proteomes" id="UP000075420"/>
    </source>
</evidence>
<evidence type="ECO:0000259" key="15">
    <source>
        <dbReference type="Pfam" id="PF06415"/>
    </source>
</evidence>
<reference evidence="16 17" key="1">
    <citation type="submission" date="2014-02" db="EMBL/GenBank/DDBJ databases">
        <title>The small core and large imbalanced accessory genome model reveals a collaborative survival strategy of Sorangium cellulosum strains in nature.</title>
        <authorList>
            <person name="Han K."/>
            <person name="Peng R."/>
            <person name="Blom J."/>
            <person name="Li Y.-Z."/>
        </authorList>
    </citation>
    <scope>NUCLEOTIDE SEQUENCE [LARGE SCALE GENOMIC DNA]</scope>
    <source>
        <strain evidence="16 17">So0157-25</strain>
    </source>
</reference>
<feature type="binding site" evidence="9 12">
    <location>
        <position position="191"/>
    </location>
    <ligand>
        <name>substrate</name>
    </ligand>
</feature>
<evidence type="ECO:0000256" key="5">
    <source>
        <dbReference type="ARBA" id="ARBA00022723"/>
    </source>
</evidence>
<dbReference type="PIRSF" id="PIRSF001492">
    <property type="entry name" value="IPGAM"/>
    <property type="match status" value="1"/>
</dbReference>
<evidence type="ECO:0000256" key="7">
    <source>
        <dbReference type="ARBA" id="ARBA00023211"/>
    </source>
</evidence>
<comment type="caution">
    <text evidence="16">The sequence shown here is derived from an EMBL/GenBank/DDBJ whole genome shotgun (WGS) entry which is preliminary data.</text>
</comment>
<evidence type="ECO:0000259" key="14">
    <source>
        <dbReference type="Pfam" id="PF01676"/>
    </source>
</evidence>
<feature type="binding site" evidence="9 12">
    <location>
        <begin position="161"/>
        <end position="162"/>
    </location>
    <ligand>
        <name>substrate</name>
    </ligand>
</feature>
<dbReference type="CDD" id="cd16010">
    <property type="entry name" value="iPGM"/>
    <property type="match status" value="1"/>
</dbReference>
<dbReference type="GO" id="GO:0005829">
    <property type="term" value="C:cytosol"/>
    <property type="evidence" value="ECO:0007669"/>
    <property type="project" value="TreeGrafter"/>
</dbReference>
<evidence type="ECO:0000256" key="8">
    <source>
        <dbReference type="ARBA" id="ARBA00023235"/>
    </source>
</evidence>
<feature type="binding site" evidence="9 13">
    <location>
        <position position="434"/>
    </location>
    <ligand>
        <name>Mn(2+)</name>
        <dbReference type="ChEBI" id="CHEBI:29035"/>
        <label>1</label>
    </ligand>
</feature>
<feature type="binding site" evidence="9 13">
    <location>
        <position position="71"/>
    </location>
    <ligand>
        <name>Mn(2+)</name>
        <dbReference type="ChEBI" id="CHEBI:29035"/>
        <label>2</label>
    </ligand>
</feature>
<comment type="subunit">
    <text evidence="9">Monomer.</text>
</comment>
<keyword evidence="8 9" id="KW-0413">Isomerase</keyword>
<evidence type="ECO:0000313" key="16">
    <source>
        <dbReference type="EMBL" id="KYF57697.1"/>
    </source>
</evidence>
<dbReference type="GO" id="GO:0006096">
    <property type="term" value="P:glycolytic process"/>
    <property type="evidence" value="ECO:0007669"/>
    <property type="project" value="UniProtKB-UniRule"/>
</dbReference>
<evidence type="ECO:0000256" key="10">
    <source>
        <dbReference type="NCBIfam" id="TIGR01307"/>
    </source>
</evidence>
<comment type="similarity">
    <text evidence="4 9">Belongs to the BPG-independent phosphoglycerate mutase family.</text>
</comment>
<dbReference type="PANTHER" id="PTHR31637">
    <property type="entry name" value="2,3-BISPHOSPHOGLYCERATE-INDEPENDENT PHOSPHOGLYCERATE MUTASE"/>
    <property type="match status" value="1"/>
</dbReference>
<evidence type="ECO:0000256" key="1">
    <source>
        <dbReference type="ARBA" id="ARBA00000370"/>
    </source>
</evidence>
<dbReference type="Gene3D" id="3.40.1450.10">
    <property type="entry name" value="BPG-independent phosphoglycerate mutase, domain B"/>
    <property type="match status" value="1"/>
</dbReference>
<comment type="catalytic activity">
    <reaction evidence="1 9">
        <text>(2R)-2-phosphoglycerate = (2R)-3-phosphoglycerate</text>
        <dbReference type="Rhea" id="RHEA:15901"/>
        <dbReference type="ChEBI" id="CHEBI:58272"/>
        <dbReference type="ChEBI" id="CHEBI:58289"/>
        <dbReference type="EC" id="5.4.2.12"/>
    </reaction>
</comment>
<evidence type="ECO:0000256" key="9">
    <source>
        <dbReference type="HAMAP-Rule" id="MF_01038"/>
    </source>
</evidence>
<feature type="binding site" evidence="9 13">
    <location>
        <position position="430"/>
    </location>
    <ligand>
        <name>Mn(2+)</name>
        <dbReference type="ChEBI" id="CHEBI:29035"/>
        <label>1</label>
    </ligand>
</feature>
<evidence type="ECO:0000256" key="11">
    <source>
        <dbReference type="PIRSR" id="PIRSR001492-1"/>
    </source>
</evidence>
<accession>A0A150PPN6</accession>
<feature type="active site" description="Phosphoserine intermediate" evidence="9 11">
    <location>
        <position position="71"/>
    </location>
</feature>
<dbReference type="GO" id="GO:0006007">
    <property type="term" value="P:glucose catabolic process"/>
    <property type="evidence" value="ECO:0007669"/>
    <property type="project" value="InterPro"/>
</dbReference>
<gene>
    <name evidence="9" type="primary">gpmI</name>
    <name evidence="16" type="ORF">BE08_01980</name>
</gene>
<feature type="domain" description="BPG-independent PGAM N-terminal" evidence="15">
    <location>
        <begin position="91"/>
        <end position="325"/>
    </location>
</feature>
<dbReference type="Pfam" id="PF06415">
    <property type="entry name" value="iPGM_N"/>
    <property type="match status" value="1"/>
</dbReference>
<feature type="domain" description="Metalloenzyme" evidence="14">
    <location>
        <begin position="14"/>
        <end position="528"/>
    </location>
</feature>
<proteinExistence type="inferred from homology"/>
<keyword evidence="5 9" id="KW-0479">Metal-binding</keyword>
<feature type="binding site" evidence="9 12">
    <location>
        <position position="197"/>
    </location>
    <ligand>
        <name>substrate</name>
    </ligand>
</feature>
<dbReference type="InterPro" id="IPR017850">
    <property type="entry name" value="Alkaline_phosphatase_core_sf"/>
</dbReference>
<feature type="binding site" evidence="9 13">
    <location>
        <position position="471"/>
    </location>
    <ligand>
        <name>Mn(2+)</name>
        <dbReference type="ChEBI" id="CHEBI:29035"/>
        <label>2</label>
    </ligand>
</feature>
<dbReference type="FunFam" id="3.40.1450.10:FF:000002">
    <property type="entry name" value="2,3-bisphosphoglycerate-independent phosphoglycerate mutase"/>
    <property type="match status" value="1"/>
</dbReference>
<dbReference type="SUPFAM" id="SSF53649">
    <property type="entry name" value="Alkaline phosphatase-like"/>
    <property type="match status" value="1"/>
</dbReference>
<dbReference type="GO" id="GO:0004619">
    <property type="term" value="F:phosphoglycerate mutase activity"/>
    <property type="evidence" value="ECO:0007669"/>
    <property type="project" value="UniProtKB-UniRule"/>
</dbReference>
<dbReference type="AlphaFoldDB" id="A0A150PPN6"/>
<dbReference type="InterPro" id="IPR036646">
    <property type="entry name" value="PGAM_B_sf"/>
</dbReference>
<dbReference type="InterPro" id="IPR005995">
    <property type="entry name" value="Pgm_bpd_ind"/>
</dbReference>
<dbReference type="Pfam" id="PF01676">
    <property type="entry name" value="Metalloenzyme"/>
    <property type="match status" value="1"/>
</dbReference>
<dbReference type="InterPro" id="IPR011258">
    <property type="entry name" value="BPG-indep_PGM_N"/>
</dbReference>
<evidence type="ECO:0000256" key="6">
    <source>
        <dbReference type="ARBA" id="ARBA00023152"/>
    </source>
</evidence>
<dbReference type="UniPathway" id="UPA00109">
    <property type="reaction ID" value="UER00186"/>
</dbReference>
<dbReference type="Gene3D" id="3.40.720.10">
    <property type="entry name" value="Alkaline Phosphatase, subunit A"/>
    <property type="match status" value="1"/>
</dbReference>
<evidence type="ECO:0000256" key="3">
    <source>
        <dbReference type="ARBA" id="ARBA00004798"/>
    </source>
</evidence>
<protein>
    <recommendedName>
        <fullName evidence="9 10">2,3-bisphosphoglycerate-independent phosphoglycerate mutase</fullName>
        <shortName evidence="9">BPG-independent PGAM</shortName>
        <shortName evidence="9">Phosphoglyceromutase</shortName>
        <shortName evidence="9">iPGM</shortName>
        <ecNumber evidence="9 10">5.4.2.12</ecNumber>
    </recommendedName>
</protein>
<dbReference type="NCBIfam" id="TIGR01307">
    <property type="entry name" value="pgm_bpd_ind"/>
    <property type="match status" value="1"/>
</dbReference>
<feature type="binding site" evidence="9 12">
    <location>
        <position position="362"/>
    </location>
    <ligand>
        <name>substrate</name>
    </ligand>
</feature>
<dbReference type="EC" id="5.4.2.12" evidence="9 10"/>
<sequence>MTAAAPSPSQRPRPLVLCILDGFGEREEKDQNAIALATTPHIDAIRRDAQQTLIGTSGPDVGLPVGQMGNSEVGHLNFGAGRIALMDISKIDVAIAENKLGSNPVIDRAFRIAQDRKCRLHLFGLVSDGGVHSSLDHFMALINLAKFHEVPLVLHAFLDGRDTPPKSAWGYVEKIQDALQGIGVIGTISGRYYAMDRDKRWDRVQKAYAAIVRGDAPRADTAFDAIQQSYALGKTDEFVEPVRIGDYSGIKGDFMADFAASDPKWEWWGEEVGLSVNFRPDRMREISAMLTRRNLPPEVLEFLTDRGKPVHAFQEHCYNCMTEYDAALKLPVAFPKDEVTESFPEVISRAGLTQLRCAETEKYAHVTYFFNGGREETFPGEDRKLVPSPRDVATYDKKPEMSAAGVASEVVAAVKSGKYDFILVNFANPDMVGHTGILEAAIHAVEAVDKGLGDIADAVREAGGALIITADHGNCEQMKDEHGNPHTAHTLNPVPLYYLNQRDPGVVLRSGGRICDVAPTMLEILGIPQPAAMTGRSLRVRQR</sequence>